<proteinExistence type="predicted"/>
<name>A0A2U3QH53_9BACT</name>
<dbReference type="SUPFAM" id="SSF48452">
    <property type="entry name" value="TPR-like"/>
    <property type="match status" value="2"/>
</dbReference>
<keyword evidence="1" id="KW-0802">TPR repeat</keyword>
<evidence type="ECO:0000313" key="3">
    <source>
        <dbReference type="EMBL" id="SPQ00675.1"/>
    </source>
</evidence>
<dbReference type="SMART" id="SM00028">
    <property type="entry name" value="TPR"/>
    <property type="match status" value="5"/>
</dbReference>
<dbReference type="PROSITE" id="PS50005">
    <property type="entry name" value="TPR"/>
    <property type="match status" value="1"/>
</dbReference>
<dbReference type="EMBL" id="OUUY01000075">
    <property type="protein sequence ID" value="SPQ00675.1"/>
    <property type="molecule type" value="Genomic_DNA"/>
</dbReference>
<sequence length="446" mass="51201">MGKLSAFILVLFLAGLSLFAIYNKETITVTIPFSAAYEVPKFSLVLFSIAVGVLVSLIFFAVRDTKRFIDNWQYQKKQRQDIKVQGLYSKAVNAILAHNEEAAREALEGILAEEPDHIDALLRLGDIYAAQEDSQKANSYYQKAKMIDPKNLETLFAIERLLENTMRWSDALKYIDDILEIDDENLSAMYRKRDILEKQGRWDDLVYLQKSILKNEHTEKDKRREQRNLIGYKYEYGRHSLETSQLEKAKKAFKTVLRIDKDFVPATLGLAEVMLREGESEEAVNLLEKAYANSSSKIILARLEDLLISLGEPARLITIYKEGISRNPDDPVTKFFLGKLYYRLEMIDDAFETLFGMDTLGMAYPELHQLLGNIYLRRNQPEKAVIEYRMVINARKPLMFAYCCGKCRSSSAEWSGRCSVCKQWDTYQFNLEGMCAPTQAGLTVGR</sequence>
<reference evidence="4" key="1">
    <citation type="submission" date="2018-03" db="EMBL/GenBank/DDBJ databases">
        <authorList>
            <person name="Zecchin S."/>
        </authorList>
    </citation>
    <scope>NUCLEOTIDE SEQUENCE [LARGE SCALE GENOMIC DNA]</scope>
</reference>
<dbReference type="InterPro" id="IPR011990">
    <property type="entry name" value="TPR-like_helical_dom_sf"/>
</dbReference>
<dbReference type="Pfam" id="PF14559">
    <property type="entry name" value="TPR_19"/>
    <property type="match status" value="2"/>
</dbReference>
<dbReference type="Proteomes" id="UP000245125">
    <property type="component" value="Unassembled WGS sequence"/>
</dbReference>
<keyword evidence="2" id="KW-0812">Transmembrane</keyword>
<feature type="repeat" description="TPR" evidence="1">
    <location>
        <begin position="118"/>
        <end position="151"/>
    </location>
</feature>
<organism evidence="3 4">
    <name type="scientific">Candidatus Sulfobium mesophilum</name>
    <dbReference type="NCBI Taxonomy" id="2016548"/>
    <lineage>
        <taxon>Bacteria</taxon>
        <taxon>Pseudomonadati</taxon>
        <taxon>Nitrospirota</taxon>
        <taxon>Nitrospiria</taxon>
        <taxon>Nitrospirales</taxon>
        <taxon>Nitrospiraceae</taxon>
        <taxon>Candidatus Sulfobium</taxon>
    </lineage>
</organism>
<keyword evidence="4" id="KW-1185">Reference proteome</keyword>
<protein>
    <submittedName>
        <fullName evidence="3">Tetratricopeptide repeat domain protein</fullName>
    </submittedName>
</protein>
<keyword evidence="2" id="KW-1133">Transmembrane helix</keyword>
<dbReference type="InterPro" id="IPR019734">
    <property type="entry name" value="TPR_rpt"/>
</dbReference>
<feature type="transmembrane region" description="Helical" evidence="2">
    <location>
        <begin position="44"/>
        <end position="62"/>
    </location>
</feature>
<evidence type="ECO:0000256" key="2">
    <source>
        <dbReference type="SAM" id="Phobius"/>
    </source>
</evidence>
<dbReference type="Gene3D" id="1.25.40.10">
    <property type="entry name" value="Tetratricopeptide repeat domain"/>
    <property type="match status" value="2"/>
</dbReference>
<evidence type="ECO:0000313" key="4">
    <source>
        <dbReference type="Proteomes" id="UP000245125"/>
    </source>
</evidence>
<keyword evidence="2" id="KW-0472">Membrane</keyword>
<evidence type="ECO:0000256" key="1">
    <source>
        <dbReference type="PROSITE-ProRule" id="PRU00339"/>
    </source>
</evidence>
<gene>
    <name evidence="3" type="ORF">NBG4_30069</name>
</gene>
<dbReference type="PANTHER" id="PTHR12558">
    <property type="entry name" value="CELL DIVISION CYCLE 16,23,27"/>
    <property type="match status" value="1"/>
</dbReference>
<accession>A0A2U3QH53</accession>
<dbReference type="AlphaFoldDB" id="A0A2U3QH53"/>
<dbReference type="OrthoDB" id="9761222at2"/>
<dbReference type="PANTHER" id="PTHR12558:SF13">
    <property type="entry name" value="CELL DIVISION CYCLE PROTEIN 27 HOMOLOG"/>
    <property type="match status" value="1"/>
</dbReference>